<dbReference type="PROSITE" id="PS50994">
    <property type="entry name" value="INTEGRASE"/>
    <property type="match status" value="1"/>
</dbReference>
<organism evidence="3 4">
    <name type="scientific">Tanacetum coccineum</name>
    <dbReference type="NCBI Taxonomy" id="301880"/>
    <lineage>
        <taxon>Eukaryota</taxon>
        <taxon>Viridiplantae</taxon>
        <taxon>Streptophyta</taxon>
        <taxon>Embryophyta</taxon>
        <taxon>Tracheophyta</taxon>
        <taxon>Spermatophyta</taxon>
        <taxon>Magnoliopsida</taxon>
        <taxon>eudicotyledons</taxon>
        <taxon>Gunneridae</taxon>
        <taxon>Pentapetalae</taxon>
        <taxon>asterids</taxon>
        <taxon>campanulids</taxon>
        <taxon>Asterales</taxon>
        <taxon>Asteraceae</taxon>
        <taxon>Asteroideae</taxon>
        <taxon>Anthemideae</taxon>
        <taxon>Anthemidinae</taxon>
        <taxon>Tanacetum</taxon>
    </lineage>
</organism>
<proteinExistence type="predicted"/>
<dbReference type="PANTHER" id="PTHR42648:SF32">
    <property type="entry name" value="RIBONUCLEASE H-LIKE DOMAIN, GAG-PRE-INTEGRASE DOMAIN PROTEIN-RELATED"/>
    <property type="match status" value="1"/>
</dbReference>
<feature type="region of interest" description="Disordered" evidence="1">
    <location>
        <begin position="54"/>
        <end position="100"/>
    </location>
</feature>
<dbReference type="EMBL" id="BQNB010010823">
    <property type="protein sequence ID" value="GJS82427.1"/>
    <property type="molecule type" value="Genomic_DNA"/>
</dbReference>
<name>A0ABQ4YXV9_9ASTR</name>
<dbReference type="SUPFAM" id="SSF53098">
    <property type="entry name" value="Ribonuclease H-like"/>
    <property type="match status" value="1"/>
</dbReference>
<dbReference type="InterPro" id="IPR012337">
    <property type="entry name" value="RNaseH-like_sf"/>
</dbReference>
<evidence type="ECO:0000259" key="2">
    <source>
        <dbReference type="PROSITE" id="PS50994"/>
    </source>
</evidence>
<dbReference type="Proteomes" id="UP001151760">
    <property type="component" value="Unassembled WGS sequence"/>
</dbReference>
<gene>
    <name evidence="3" type="ORF">Tco_0748968</name>
</gene>
<dbReference type="InterPro" id="IPR039537">
    <property type="entry name" value="Retrotran_Ty1/copia-like"/>
</dbReference>
<evidence type="ECO:0000256" key="1">
    <source>
        <dbReference type="SAM" id="MobiDB-lite"/>
    </source>
</evidence>
<keyword evidence="4" id="KW-1185">Reference proteome</keyword>
<feature type="domain" description="Integrase catalytic" evidence="2">
    <location>
        <begin position="372"/>
        <end position="467"/>
    </location>
</feature>
<dbReference type="InterPro" id="IPR001584">
    <property type="entry name" value="Integrase_cat-core"/>
</dbReference>
<dbReference type="InterPro" id="IPR036397">
    <property type="entry name" value="RNaseH_sf"/>
</dbReference>
<reference evidence="3" key="1">
    <citation type="journal article" date="2022" name="Int. J. Mol. Sci.">
        <title>Draft Genome of Tanacetum Coccineum: Genomic Comparison of Closely Related Tanacetum-Family Plants.</title>
        <authorList>
            <person name="Yamashiro T."/>
            <person name="Shiraishi A."/>
            <person name="Nakayama K."/>
            <person name="Satake H."/>
        </authorList>
    </citation>
    <scope>NUCLEOTIDE SEQUENCE</scope>
</reference>
<feature type="compositionally biased region" description="Polar residues" evidence="1">
    <location>
        <begin position="62"/>
        <end position="75"/>
    </location>
</feature>
<evidence type="ECO:0000313" key="4">
    <source>
        <dbReference type="Proteomes" id="UP001151760"/>
    </source>
</evidence>
<dbReference type="Gene3D" id="3.30.420.10">
    <property type="entry name" value="Ribonuclease H-like superfamily/Ribonuclease H"/>
    <property type="match status" value="1"/>
</dbReference>
<protein>
    <submittedName>
        <fullName evidence="3">Retrovirus-related pol polyprotein from transposon TNT 1-94</fullName>
    </submittedName>
</protein>
<sequence>MLRMIEMLKIDVEPITSKLLNKRTTHSAYIKHTQEEAAVLRDLVEHVKTNYPLDHPLKSALKPSTSASGSQPSGNTKKDKIQQIPSSTQKNKVEVHPRKVKSSLKNKDCVVAPKGTANVQHFKLNANFKLKCVKKGVYKFGYIWRPTGRTFTIVGNACLLTRITTTTEVPLRKPTVLDNEIPKPVVTLVYSRKPRKSKTNVPVSKSKVLKSVSANKKEPSQSWGSIVSDVPSSSLDECRSSKLFSVKFGNDHVAKILGYGDYQIGNVTISRVYYVEGLGHNLFSIRQFCDSNLEVAFRQHTCFIRNLEGVDLLTGSRGNNLYTLSLRDMMASSPICLLSKASKTKSKDEAPNFVINFLKMIQVRIKVPVRRIKTDNRTEFVNQTLREYYEKVGISHETSVARSPQQNGVIKRRNRTLIEAARTMLIYAKASIFLWAEAVATTCYTQNRSVIRLRHGKTPYELLHDKLLDLSFFHVFGALCYPTNDSENLGKLQPKADIGIFISYAPTKKAF</sequence>
<accession>A0ABQ4YXV9</accession>
<reference evidence="3" key="2">
    <citation type="submission" date="2022-01" db="EMBL/GenBank/DDBJ databases">
        <authorList>
            <person name="Yamashiro T."/>
            <person name="Shiraishi A."/>
            <person name="Satake H."/>
            <person name="Nakayama K."/>
        </authorList>
    </citation>
    <scope>NUCLEOTIDE SEQUENCE</scope>
</reference>
<evidence type="ECO:0000313" key="3">
    <source>
        <dbReference type="EMBL" id="GJS82427.1"/>
    </source>
</evidence>
<comment type="caution">
    <text evidence="3">The sequence shown here is derived from an EMBL/GenBank/DDBJ whole genome shotgun (WGS) entry which is preliminary data.</text>
</comment>
<dbReference type="PANTHER" id="PTHR42648">
    <property type="entry name" value="TRANSPOSASE, PUTATIVE-RELATED"/>
    <property type="match status" value="1"/>
</dbReference>